<feature type="region of interest" description="Disordered" evidence="1">
    <location>
        <begin position="1"/>
        <end position="29"/>
    </location>
</feature>
<dbReference type="SUPFAM" id="SSF47459">
    <property type="entry name" value="HLH, helix-loop-helix DNA-binding domain"/>
    <property type="match status" value="1"/>
</dbReference>
<protein>
    <recommendedName>
        <fullName evidence="2">BHLH domain-containing protein</fullName>
    </recommendedName>
</protein>
<dbReference type="GO" id="GO:0046983">
    <property type="term" value="F:protein dimerization activity"/>
    <property type="evidence" value="ECO:0007669"/>
    <property type="project" value="InterPro"/>
</dbReference>
<gene>
    <name evidence="3" type="ORF">EV420DRAFT_1339727</name>
</gene>
<dbReference type="PROSITE" id="PS50888">
    <property type="entry name" value="BHLH"/>
    <property type="match status" value="1"/>
</dbReference>
<dbReference type="Proteomes" id="UP001175211">
    <property type="component" value="Unassembled WGS sequence"/>
</dbReference>
<name>A0AA39MU83_ARMTA</name>
<dbReference type="Gene3D" id="4.10.280.10">
    <property type="entry name" value="Helix-loop-helix DNA-binding domain"/>
    <property type="match status" value="1"/>
</dbReference>
<feature type="region of interest" description="Disordered" evidence="1">
    <location>
        <begin position="337"/>
        <end position="397"/>
    </location>
</feature>
<keyword evidence="4" id="KW-1185">Reference proteome</keyword>
<dbReference type="AlphaFoldDB" id="A0AA39MU83"/>
<accession>A0AA39MU83</accession>
<evidence type="ECO:0000259" key="2">
    <source>
        <dbReference type="PROSITE" id="PS50888"/>
    </source>
</evidence>
<dbReference type="GeneID" id="85352465"/>
<dbReference type="PANTHER" id="PTHR47336:SF2">
    <property type="entry name" value="TRANSCRIPTION FACTOR HMS1-RELATED"/>
    <property type="match status" value="1"/>
</dbReference>
<evidence type="ECO:0000313" key="3">
    <source>
        <dbReference type="EMBL" id="KAK0445985.1"/>
    </source>
</evidence>
<evidence type="ECO:0000256" key="1">
    <source>
        <dbReference type="SAM" id="MobiDB-lite"/>
    </source>
</evidence>
<proteinExistence type="predicted"/>
<dbReference type="RefSeq" id="XP_060325626.1">
    <property type="nucleotide sequence ID" value="XM_060468917.1"/>
</dbReference>
<reference evidence="3" key="1">
    <citation type="submission" date="2023-06" db="EMBL/GenBank/DDBJ databases">
        <authorList>
            <consortium name="Lawrence Berkeley National Laboratory"/>
            <person name="Ahrendt S."/>
            <person name="Sahu N."/>
            <person name="Indic B."/>
            <person name="Wong-Bajracharya J."/>
            <person name="Merenyi Z."/>
            <person name="Ke H.-M."/>
            <person name="Monk M."/>
            <person name="Kocsube S."/>
            <person name="Drula E."/>
            <person name="Lipzen A."/>
            <person name="Balint B."/>
            <person name="Henrissat B."/>
            <person name="Andreopoulos B."/>
            <person name="Martin F.M."/>
            <person name="Harder C.B."/>
            <person name="Rigling D."/>
            <person name="Ford K.L."/>
            <person name="Foster G.D."/>
            <person name="Pangilinan J."/>
            <person name="Papanicolaou A."/>
            <person name="Barry K."/>
            <person name="LaButti K."/>
            <person name="Viragh M."/>
            <person name="Koriabine M."/>
            <person name="Yan M."/>
            <person name="Riley R."/>
            <person name="Champramary S."/>
            <person name="Plett K.L."/>
            <person name="Tsai I.J."/>
            <person name="Slot J."/>
            <person name="Sipos G."/>
            <person name="Plett J."/>
            <person name="Nagy L.G."/>
            <person name="Grigoriev I.V."/>
        </authorList>
    </citation>
    <scope>NUCLEOTIDE SEQUENCE</scope>
    <source>
        <strain evidence="3">CCBAS 213</strain>
    </source>
</reference>
<dbReference type="EMBL" id="JAUEPS010000048">
    <property type="protein sequence ID" value="KAK0445985.1"/>
    <property type="molecule type" value="Genomic_DNA"/>
</dbReference>
<comment type="caution">
    <text evidence="3">The sequence shown here is derived from an EMBL/GenBank/DDBJ whole genome shotgun (WGS) entry which is preliminary data.</text>
</comment>
<feature type="region of interest" description="Disordered" evidence="1">
    <location>
        <begin position="190"/>
        <end position="209"/>
    </location>
</feature>
<dbReference type="InterPro" id="IPR052099">
    <property type="entry name" value="Regulatory_TF_Diverse"/>
</dbReference>
<evidence type="ECO:0000313" key="4">
    <source>
        <dbReference type="Proteomes" id="UP001175211"/>
    </source>
</evidence>
<feature type="region of interest" description="Disordered" evidence="1">
    <location>
        <begin position="152"/>
        <end position="180"/>
    </location>
</feature>
<organism evidence="3 4">
    <name type="scientific">Armillaria tabescens</name>
    <name type="common">Ringless honey mushroom</name>
    <name type="synonym">Agaricus tabescens</name>
    <dbReference type="NCBI Taxonomy" id="1929756"/>
    <lineage>
        <taxon>Eukaryota</taxon>
        <taxon>Fungi</taxon>
        <taxon>Dikarya</taxon>
        <taxon>Basidiomycota</taxon>
        <taxon>Agaricomycotina</taxon>
        <taxon>Agaricomycetes</taxon>
        <taxon>Agaricomycetidae</taxon>
        <taxon>Agaricales</taxon>
        <taxon>Marasmiineae</taxon>
        <taxon>Physalacriaceae</taxon>
        <taxon>Desarmillaria</taxon>
    </lineage>
</organism>
<dbReference type="InterPro" id="IPR036638">
    <property type="entry name" value="HLH_DNA-bd_sf"/>
</dbReference>
<dbReference type="PANTHER" id="PTHR47336">
    <property type="entry name" value="TRANSCRIPTION FACTOR HMS1-RELATED"/>
    <property type="match status" value="1"/>
</dbReference>
<feature type="compositionally biased region" description="Polar residues" evidence="1">
    <location>
        <begin position="196"/>
        <end position="207"/>
    </location>
</feature>
<sequence length="847" mass="92990">MLDFSAPSPSESTSSGSHSSTGFDSSDPLDLNLILQDDMIQDSPTETDWSQLTSMFQEPMGYTDFGGMDFGTSNMVVEPSLLTKTNHYEYDFPFTFQSPPALLAGDYGSVPRRMSVSSFKESSPDPAAELAQRVRESAGVVMAMPTMGSVSSASLSSSSSVSSAASTPPPSTPPASQAASFHATVIPSSAPAPSTMLMSSRPKTSHTTIERRYRTNLNARIQSLRMAVPALRVLEWNDGPKKSKGTKAKIRNEEDSTDIIDERGYVDGVKVARKCSKANVLGKAVEYIRVLKKREMRLKREQDGLKALVSGLVGGSALLHTWEKEWREKFGGEEKDEVDALDIDVPESDDEDNDEEEERRRKKPKVEVPSPLPTTSIPAGPPVVPEKRKRGRPRKVIPPAAPVEKIGAKLEAQSQAPQYLLATFALFSFFNNPFSSAAPASEHTHEGVILNARPPSTVSTYQSLIQAFHLLVSVLVFISILWPWVGKIKSRFNFDFGAFHAAKKEVHGQTMTRTASLLAALEPAKRGKQGEAKRLTKALGWGRKDESFEEKGLEQRARVRLGEICVFNPDQTSLITRLLTMYRLRTHLPWFSASAGDLSTLAMLSCPAAKKHAAKIWEAAKRDGGIACAYERLVLGSVNVNEAVSRLKAAGTKAEWDRYTPIGVVAYTLVLERMKAHLEAMFVESVVPASIETASVSDKEDDLRRITVDAARSLGGKMSELGDIFEKVWLGGGAGLERVWIDEEEEEEEDEEEKDGVERDIKSLIRGIVLYRKLFPSAVMGCGGEGVSILLSPPPSPSLTDHEGAGYKLRTIMGRKVFDNEEVEEARDRVVDMLVASERRGRPWGQV</sequence>
<dbReference type="Pfam" id="PF00010">
    <property type="entry name" value="HLH"/>
    <property type="match status" value="1"/>
</dbReference>
<feature type="compositionally biased region" description="Acidic residues" evidence="1">
    <location>
        <begin position="337"/>
        <end position="357"/>
    </location>
</feature>
<dbReference type="SMART" id="SM00353">
    <property type="entry name" value="HLH"/>
    <property type="match status" value="1"/>
</dbReference>
<feature type="domain" description="BHLH" evidence="2">
    <location>
        <begin position="201"/>
        <end position="291"/>
    </location>
</feature>
<feature type="compositionally biased region" description="Low complexity" evidence="1">
    <location>
        <begin position="152"/>
        <end position="166"/>
    </location>
</feature>
<dbReference type="InterPro" id="IPR011598">
    <property type="entry name" value="bHLH_dom"/>
</dbReference>
<feature type="compositionally biased region" description="Low complexity" evidence="1">
    <location>
        <begin position="1"/>
        <end position="26"/>
    </location>
</feature>